<dbReference type="AlphaFoldDB" id="A0A0B0EI89"/>
<dbReference type="InterPro" id="IPR001789">
    <property type="entry name" value="Sig_transdc_resp-reg_receiver"/>
</dbReference>
<evidence type="ECO:0000256" key="2">
    <source>
        <dbReference type="PROSITE-ProRule" id="PRU00169"/>
    </source>
</evidence>
<gene>
    <name evidence="4" type="ORF">SCABRO_01961</name>
</gene>
<dbReference type="SUPFAM" id="SSF52172">
    <property type="entry name" value="CheY-like"/>
    <property type="match status" value="1"/>
</dbReference>
<sequence>MRKTVMIVDDEQYFHDLYAKMLRGSSYDMINVYDGYEALSRLNEKRPDLIITDITLNMMTGDTLFLHLKSMPEYKDIPFILTTDISLRPYKSLREIDPNLVFLDKTSITEALMEEVKAKIG</sequence>
<dbReference type="EMBL" id="JRYO01000137">
    <property type="protein sequence ID" value="KHE92294.1"/>
    <property type="molecule type" value="Genomic_DNA"/>
</dbReference>
<dbReference type="InterPro" id="IPR011006">
    <property type="entry name" value="CheY-like_superfamily"/>
</dbReference>
<dbReference type="InterPro" id="IPR050595">
    <property type="entry name" value="Bact_response_regulator"/>
</dbReference>
<keyword evidence="1 2" id="KW-0597">Phosphoprotein</keyword>
<evidence type="ECO:0000313" key="5">
    <source>
        <dbReference type="Proteomes" id="UP000030652"/>
    </source>
</evidence>
<dbReference type="PANTHER" id="PTHR44591">
    <property type="entry name" value="STRESS RESPONSE REGULATOR PROTEIN 1"/>
    <property type="match status" value="1"/>
</dbReference>
<proteinExistence type="predicted"/>
<dbReference type="GO" id="GO:0000160">
    <property type="term" value="P:phosphorelay signal transduction system"/>
    <property type="evidence" value="ECO:0007669"/>
    <property type="project" value="InterPro"/>
</dbReference>
<feature type="domain" description="Response regulatory" evidence="3">
    <location>
        <begin position="4"/>
        <end position="120"/>
    </location>
</feature>
<dbReference type="Proteomes" id="UP000030652">
    <property type="component" value="Unassembled WGS sequence"/>
</dbReference>
<feature type="modified residue" description="4-aspartylphosphate" evidence="2">
    <location>
        <position position="53"/>
    </location>
</feature>
<evidence type="ECO:0000259" key="3">
    <source>
        <dbReference type="PROSITE" id="PS50110"/>
    </source>
</evidence>
<dbReference type="Gene3D" id="3.40.50.2300">
    <property type="match status" value="1"/>
</dbReference>
<protein>
    <submittedName>
        <fullName evidence="4">Two-component response regulator</fullName>
    </submittedName>
</protein>
<evidence type="ECO:0000313" key="4">
    <source>
        <dbReference type="EMBL" id="KHE92294.1"/>
    </source>
</evidence>
<organism evidence="4 5">
    <name type="scientific">Candidatus Scalindua brodae</name>
    <dbReference type="NCBI Taxonomy" id="237368"/>
    <lineage>
        <taxon>Bacteria</taxon>
        <taxon>Pseudomonadati</taxon>
        <taxon>Planctomycetota</taxon>
        <taxon>Candidatus Brocadiia</taxon>
        <taxon>Candidatus Brocadiales</taxon>
        <taxon>Candidatus Scalinduaceae</taxon>
        <taxon>Candidatus Scalindua</taxon>
    </lineage>
</organism>
<dbReference type="PROSITE" id="PS50110">
    <property type="entry name" value="RESPONSE_REGULATORY"/>
    <property type="match status" value="1"/>
</dbReference>
<dbReference type="eggNOG" id="COG2204">
    <property type="taxonomic scope" value="Bacteria"/>
</dbReference>
<dbReference type="PANTHER" id="PTHR44591:SF3">
    <property type="entry name" value="RESPONSE REGULATORY DOMAIN-CONTAINING PROTEIN"/>
    <property type="match status" value="1"/>
</dbReference>
<evidence type="ECO:0000256" key="1">
    <source>
        <dbReference type="ARBA" id="ARBA00022553"/>
    </source>
</evidence>
<comment type="caution">
    <text evidence="4">The sequence shown here is derived from an EMBL/GenBank/DDBJ whole genome shotgun (WGS) entry which is preliminary data.</text>
</comment>
<dbReference type="Pfam" id="PF00072">
    <property type="entry name" value="Response_reg"/>
    <property type="match status" value="1"/>
</dbReference>
<reference evidence="4 5" key="1">
    <citation type="submission" date="2014-10" db="EMBL/GenBank/DDBJ databases">
        <title>Draft genome of anammox bacterium scalindua brodae, obtained using differential coverage binning of sequence data from two enrichment reactors.</title>
        <authorList>
            <person name="Speth D.R."/>
            <person name="Russ L."/>
            <person name="Kartal B."/>
            <person name="Op den Camp H.J."/>
            <person name="Dutilh B.E."/>
            <person name="Jetten M.S."/>
        </authorList>
    </citation>
    <scope>NUCLEOTIDE SEQUENCE [LARGE SCALE GENOMIC DNA]</scope>
    <source>
        <strain evidence="4">RU1</strain>
    </source>
</reference>
<accession>A0A0B0EI89</accession>
<name>A0A0B0EI89_9BACT</name>